<reference evidence="2 3" key="1">
    <citation type="submission" date="2014-06" db="EMBL/GenBank/DDBJ databases">
        <title>Draft genome sequence of iron oxidizing acidophile Leptospirillum ferriphilum DSM14647.</title>
        <authorList>
            <person name="Cardenas J.P."/>
            <person name="Lazcano M."/>
            <person name="Ossandon F.J."/>
            <person name="Corbett M."/>
            <person name="Holmes D.S."/>
            <person name="Watkin E."/>
        </authorList>
    </citation>
    <scope>NUCLEOTIDE SEQUENCE [LARGE SCALE GENOMIC DNA]</scope>
    <source>
        <strain evidence="2 3">DSM 14647</strain>
    </source>
</reference>
<evidence type="ECO:0000313" key="3">
    <source>
        <dbReference type="Proteomes" id="UP000029452"/>
    </source>
</evidence>
<gene>
    <name evidence="2" type="ORF">LptCag_1750</name>
</gene>
<dbReference type="EMBL" id="JPGK01000014">
    <property type="protein sequence ID" value="KGA92606.1"/>
    <property type="molecule type" value="Genomic_DNA"/>
</dbReference>
<proteinExistence type="predicted"/>
<feature type="compositionally biased region" description="Basic and acidic residues" evidence="1">
    <location>
        <begin position="14"/>
        <end position="30"/>
    </location>
</feature>
<sequence>MSAENGQQGCLHVKNKENRENRKEKVSDFRDGFPMTRSCRKLWKKKRNKEKLPIDPLAFFQRRFPRRSISPHPIAEDEKEDIGPFAYPDIQSRKETGTGVFPGLRPCSGF</sequence>
<comment type="caution">
    <text evidence="2">The sequence shown here is derived from an EMBL/GenBank/DDBJ whole genome shotgun (WGS) entry which is preliminary data.</text>
</comment>
<name>A0A094YHE8_9BACT</name>
<dbReference type="AlphaFoldDB" id="A0A094YHE8"/>
<organism evidence="2 3">
    <name type="scientific">Leptospirillum ferriphilum</name>
    <dbReference type="NCBI Taxonomy" id="178606"/>
    <lineage>
        <taxon>Bacteria</taxon>
        <taxon>Pseudomonadati</taxon>
        <taxon>Nitrospirota</taxon>
        <taxon>Nitrospiria</taxon>
        <taxon>Nitrospirales</taxon>
        <taxon>Nitrospiraceae</taxon>
        <taxon>Leptospirillum</taxon>
    </lineage>
</organism>
<evidence type="ECO:0000256" key="1">
    <source>
        <dbReference type="SAM" id="MobiDB-lite"/>
    </source>
</evidence>
<accession>A0A094YHE8</accession>
<evidence type="ECO:0000313" key="2">
    <source>
        <dbReference type="EMBL" id="KGA92606.1"/>
    </source>
</evidence>
<protein>
    <submittedName>
        <fullName evidence="2">Uncharacterized protein</fullName>
    </submittedName>
</protein>
<feature type="region of interest" description="Disordered" evidence="1">
    <location>
        <begin position="1"/>
        <end position="30"/>
    </location>
</feature>
<dbReference type="Proteomes" id="UP000029452">
    <property type="component" value="Unassembled WGS sequence"/>
</dbReference>